<evidence type="ECO:0000256" key="8">
    <source>
        <dbReference type="ARBA" id="ARBA00022833"/>
    </source>
</evidence>
<dbReference type="Pfam" id="PF07748">
    <property type="entry name" value="Glyco_hydro_38C"/>
    <property type="match status" value="1"/>
</dbReference>
<comment type="caution">
    <text evidence="15">The sequence shown here is derived from an EMBL/GenBank/DDBJ whole genome shotgun (WGS) entry which is preliminary data.</text>
</comment>
<evidence type="ECO:0000256" key="5">
    <source>
        <dbReference type="ARBA" id="ARBA00012752"/>
    </source>
</evidence>
<dbReference type="Pfam" id="PF01074">
    <property type="entry name" value="Glyco_hydro_38N"/>
    <property type="match status" value="1"/>
</dbReference>
<dbReference type="FunFam" id="1.20.1270.50:FF:000002">
    <property type="entry name" value="Alpha-mannosidase"/>
    <property type="match status" value="1"/>
</dbReference>
<dbReference type="OMA" id="WIYQINR"/>
<feature type="transmembrane region" description="Helical" evidence="13">
    <location>
        <begin position="100"/>
        <end position="118"/>
    </location>
</feature>
<keyword evidence="10" id="KW-0325">Glycoprotein</keyword>
<evidence type="ECO:0000256" key="9">
    <source>
        <dbReference type="ARBA" id="ARBA00023157"/>
    </source>
</evidence>
<keyword evidence="13" id="KW-0472">Membrane</keyword>
<dbReference type="PANTHER" id="PTHR11607">
    <property type="entry name" value="ALPHA-MANNOSIDASE"/>
    <property type="match status" value="1"/>
</dbReference>
<feature type="compositionally biased region" description="Acidic residues" evidence="12">
    <location>
        <begin position="482"/>
        <end position="497"/>
    </location>
</feature>
<evidence type="ECO:0000256" key="7">
    <source>
        <dbReference type="ARBA" id="ARBA00022801"/>
    </source>
</evidence>
<protein>
    <recommendedName>
        <fullName evidence="5">alpha-mannosidase</fullName>
        <ecNumber evidence="5">3.2.1.24</ecNumber>
    </recommendedName>
</protein>
<keyword evidence="13" id="KW-0812">Transmembrane</keyword>
<dbReference type="PANTHER" id="PTHR11607:SF3">
    <property type="entry name" value="LYSOSOMAL ALPHA-MANNOSIDASE"/>
    <property type="match status" value="1"/>
</dbReference>
<dbReference type="CDD" id="cd10810">
    <property type="entry name" value="GH38N_AMII_LAM_like"/>
    <property type="match status" value="1"/>
</dbReference>
<evidence type="ECO:0000256" key="4">
    <source>
        <dbReference type="ARBA" id="ARBA00009792"/>
    </source>
</evidence>
<dbReference type="InterPro" id="IPR000602">
    <property type="entry name" value="Glyco_hydro_38_N"/>
</dbReference>
<feature type="transmembrane region" description="Helical" evidence="13">
    <location>
        <begin position="329"/>
        <end position="347"/>
    </location>
</feature>
<feature type="region of interest" description="Disordered" evidence="12">
    <location>
        <begin position="474"/>
        <end position="497"/>
    </location>
</feature>
<dbReference type="InterPro" id="IPR015341">
    <property type="entry name" value="Glyco_hydro_38_cen"/>
</dbReference>
<dbReference type="GO" id="GO:0016020">
    <property type="term" value="C:membrane"/>
    <property type="evidence" value="ECO:0007669"/>
    <property type="project" value="UniProtKB-SubCell"/>
</dbReference>
<feature type="transmembrane region" description="Helical" evidence="13">
    <location>
        <begin position="393"/>
        <end position="416"/>
    </location>
</feature>
<feature type="transmembrane region" description="Helical" evidence="13">
    <location>
        <begin position="258"/>
        <end position="277"/>
    </location>
</feature>
<dbReference type="GO" id="GO:0022857">
    <property type="term" value="F:transmembrane transporter activity"/>
    <property type="evidence" value="ECO:0007669"/>
    <property type="project" value="InterPro"/>
</dbReference>
<evidence type="ECO:0000256" key="13">
    <source>
        <dbReference type="SAM" id="Phobius"/>
    </source>
</evidence>
<keyword evidence="6" id="KW-0479">Metal-binding</keyword>
<evidence type="ECO:0000256" key="3">
    <source>
        <dbReference type="ARBA" id="ARBA00004141"/>
    </source>
</evidence>
<comment type="catalytic activity">
    <reaction evidence="1">
        <text>Hydrolysis of terminal, non-reducing alpha-D-mannose residues in alpha-D-mannosides.</text>
        <dbReference type="EC" id="3.2.1.24"/>
    </reaction>
</comment>
<dbReference type="Proteomes" id="UP000683925">
    <property type="component" value="Unassembled WGS sequence"/>
</dbReference>
<keyword evidence="11" id="KW-0326">Glycosidase</keyword>
<feature type="transmembrane region" description="Helical" evidence="13">
    <location>
        <begin position="428"/>
        <end position="450"/>
    </location>
</feature>
<keyword evidence="9" id="KW-1015">Disulfide bond</keyword>
<dbReference type="GO" id="GO:0046872">
    <property type="term" value="F:metal ion binding"/>
    <property type="evidence" value="ECO:0007669"/>
    <property type="project" value="UniProtKB-KW"/>
</dbReference>
<gene>
    <name evidence="15" type="ORF">POCTA_138.1.T0760112</name>
</gene>
<dbReference type="FunFam" id="1.20.1270.50:FF:000003">
    <property type="entry name" value="Alpha-mannosidase"/>
    <property type="match status" value="1"/>
</dbReference>
<evidence type="ECO:0000256" key="10">
    <source>
        <dbReference type="ARBA" id="ARBA00023180"/>
    </source>
</evidence>
<feature type="transmembrane region" description="Helical" evidence="13">
    <location>
        <begin position="162"/>
        <end position="185"/>
    </location>
</feature>
<evidence type="ECO:0000256" key="2">
    <source>
        <dbReference type="ARBA" id="ARBA00001947"/>
    </source>
</evidence>
<feature type="transmembrane region" description="Helical" evidence="13">
    <location>
        <begin position="33"/>
        <end position="50"/>
    </location>
</feature>
<feature type="transmembrane region" description="Helical" evidence="13">
    <location>
        <begin position="517"/>
        <end position="535"/>
    </location>
</feature>
<comment type="similarity">
    <text evidence="4">Belongs to the glycosyl hydrolase 38 family.</text>
</comment>
<dbReference type="InterPro" id="IPR020846">
    <property type="entry name" value="MFS_dom"/>
</dbReference>
<dbReference type="FunFam" id="2.70.98.30:FF:000011">
    <property type="entry name" value="Uncharacterized protein"/>
    <property type="match status" value="1"/>
</dbReference>
<accession>A0A8S1W4R8</accession>
<proteinExistence type="inferred from homology"/>
<dbReference type="GO" id="GO:0004559">
    <property type="term" value="F:alpha-mannosidase activity"/>
    <property type="evidence" value="ECO:0007669"/>
    <property type="project" value="UniProtKB-EC"/>
</dbReference>
<comment type="cofactor">
    <cofactor evidence="2">
        <name>Zn(2+)</name>
        <dbReference type="ChEBI" id="CHEBI:29105"/>
    </cofactor>
</comment>
<keyword evidence="7" id="KW-0378">Hydrolase</keyword>
<comment type="subcellular location">
    <subcellularLocation>
        <location evidence="3">Membrane</location>
        <topology evidence="3">Multi-pass membrane protein</topology>
    </subcellularLocation>
</comment>
<dbReference type="Pfam" id="PF07690">
    <property type="entry name" value="MFS_1"/>
    <property type="match status" value="1"/>
</dbReference>
<sequence length="1485" mass="172007">MKVDDINKTIIKDSEMSEEEEQEEGPKQSKLKYGIMILGCLLMFGNNYSFDNPQALQKQLTQDLGISISNYNLLYSAFSFPNIFLTLIGGFIIDFLGVRFGIILFSAIVAVAQMIVALGGAFKIFWIMLVGRIIFGCASENLVIAQAAIICKWFRGKELSTAIGYIMTVPELASAANSFLTPILYEKYEGLAYPLFFSVILCVFSFVCAVVLCILDKKNEMHKLKGQFIIEEQEEEEGEDNEQKDDIERVSFKDIKNLNGTFWILVLICTLTLGSYTPFLDDANDFLQEKFEFTNVQAGKVLTIPYLMAAITSPFFGPYIDKVGKRRKFILITCVLFTLTHFAFGIMPNGQHGQPNWFSVIPLMFLGTSYALYSCVLIPSIQYIVAEKVVGTAFGLLGMFESIALAFFPILAGYIVEKSEDPQQGYSNVGFFFSGISIFGIIFTLSLYIFDKKSSMVLDFVNPEDPSDLEKKMLRTTKSDSSSDEEDDESSDEDSEDDQFKKKKVCKSYTSLKSKKLLTSPLLRTRTFLFLYLQLSVYSKNLRDNLLVGQTKRFNMEKNDENMIYVHLIPHSHDDVGWLKTYEEYYYGLNNKVQWAGIQYTIDSVVRSLFFDQTKKFIQVEIAFFKLWWDEQNDDVRNKTKYLIKNGQLEFINAGWCMNDEATAYYEDIVDQMTLGHQWILDRFQIKPTIGWQLDPFGHTSAQAELFALMGFDGWFFSRIDYQDMNLRKQQQKMELISMVDQYSIFTHINYNHYEAPPQFSFDSLHSQDPIVDNQNSIHYNVDKRAEVLVDYFKSQNQSYLGNVLMHTLGTDFGWSNAPMYYTNIDRLIKYINANKQKYNMQIMYSTPSQYLSAINQLNIQYPTKQDDFMPYADRPNAYWTGYFTSRVSLKLLIKQLGRFAQIQRRFVSTLLLNGKSQYIQVNRQQILDAQNILDQALATNQHHDAVTGTAKQHVTNDYIEMLCNGHHKISQQLYQIMKELIEFEIQDETSQIVFEECNFNQTASSCKLVYEQLKNGNAVQMNMIENKNLPLQDYLRIKVPKLNLTIYDQTNKVIIGDVICINDDDDCELYFIYNRNPKQIIEYFRILPNQDNPSAIVVPPQTESLTYNSPSDYISLNNSRQFKLTYKYYISSEDKQYSGAYIFRTNDEALEFGEIKTHRLYIGKLIQIFYIERDQVQTKIKKLEHIEDTYEIESYITDIPIQKENGKEVVMIISTDIQNDDTFYTDSSGMRLQQRKLNYRPTWDLEVHQPIAGNFYPVNGILQIQNNQTGEVAAIINDRSQGGTSLHTGELELMIHRRLLKDDARGVGEPLNEKQSNGRGLNQNFQHTLTFFNKNNQPNQARYFQYLQDLKPIIIFSNCKNELFPQPVKSFKITYPRDLEKMFTPNSQAITKFYLQTIGVEQYIYRIHNLGEEGTFQVPELDQFQIVETTLTANQLWTEWLEKKLNWKVQEGLKQPIDQPVHNETVLPQQLRTFRLTKKSNSNQ</sequence>
<dbReference type="EMBL" id="CAJJDP010000075">
    <property type="protein sequence ID" value="CAD8181056.1"/>
    <property type="molecule type" value="Genomic_DNA"/>
</dbReference>
<reference evidence="15" key="1">
    <citation type="submission" date="2021-01" db="EMBL/GenBank/DDBJ databases">
        <authorList>
            <consortium name="Genoscope - CEA"/>
            <person name="William W."/>
        </authorList>
    </citation>
    <scope>NUCLEOTIDE SEQUENCE</scope>
</reference>
<keyword evidence="8" id="KW-0862">Zinc</keyword>
<dbReference type="GO" id="GO:0006013">
    <property type="term" value="P:mannose metabolic process"/>
    <property type="evidence" value="ECO:0007669"/>
    <property type="project" value="InterPro"/>
</dbReference>
<evidence type="ECO:0000313" key="16">
    <source>
        <dbReference type="Proteomes" id="UP000683925"/>
    </source>
</evidence>
<name>A0A8S1W4R8_PAROT</name>
<dbReference type="FunFam" id="3.20.110.10:FF:000001">
    <property type="entry name" value="Alpha-mannosidase"/>
    <property type="match status" value="1"/>
</dbReference>
<organism evidence="15 16">
    <name type="scientific">Paramecium octaurelia</name>
    <dbReference type="NCBI Taxonomy" id="43137"/>
    <lineage>
        <taxon>Eukaryota</taxon>
        <taxon>Sar</taxon>
        <taxon>Alveolata</taxon>
        <taxon>Ciliophora</taxon>
        <taxon>Intramacronucleata</taxon>
        <taxon>Oligohymenophorea</taxon>
        <taxon>Peniculida</taxon>
        <taxon>Parameciidae</taxon>
        <taxon>Paramecium</taxon>
    </lineage>
</organism>
<dbReference type="OrthoDB" id="441398at2759"/>
<evidence type="ECO:0000256" key="6">
    <source>
        <dbReference type="ARBA" id="ARBA00022723"/>
    </source>
</evidence>
<dbReference type="InterPro" id="IPR050843">
    <property type="entry name" value="Glycosyl_Hydrlase_38"/>
</dbReference>
<dbReference type="InterPro" id="IPR011701">
    <property type="entry name" value="MFS"/>
</dbReference>
<dbReference type="PROSITE" id="PS50850">
    <property type="entry name" value="MFS"/>
    <property type="match status" value="1"/>
</dbReference>
<evidence type="ECO:0000256" key="12">
    <source>
        <dbReference type="SAM" id="MobiDB-lite"/>
    </source>
</evidence>
<evidence type="ECO:0000259" key="14">
    <source>
        <dbReference type="PROSITE" id="PS50850"/>
    </source>
</evidence>
<dbReference type="Pfam" id="PF09261">
    <property type="entry name" value="Alpha-mann_mid"/>
    <property type="match status" value="1"/>
</dbReference>
<evidence type="ECO:0000256" key="11">
    <source>
        <dbReference type="ARBA" id="ARBA00023295"/>
    </source>
</evidence>
<keyword evidence="16" id="KW-1185">Reference proteome</keyword>
<feature type="transmembrane region" description="Helical" evidence="13">
    <location>
        <begin position="191"/>
        <end position="215"/>
    </location>
</feature>
<evidence type="ECO:0000256" key="1">
    <source>
        <dbReference type="ARBA" id="ARBA00000365"/>
    </source>
</evidence>
<dbReference type="InterPro" id="IPR011682">
    <property type="entry name" value="Glyco_hydro_38_C"/>
</dbReference>
<feature type="domain" description="Major facilitator superfamily (MFS) profile" evidence="14">
    <location>
        <begin position="32"/>
        <end position="452"/>
    </location>
</feature>
<dbReference type="SMART" id="SM00872">
    <property type="entry name" value="Alpha-mann_mid"/>
    <property type="match status" value="1"/>
</dbReference>
<feature type="transmembrane region" description="Helical" evidence="13">
    <location>
        <begin position="297"/>
        <end position="317"/>
    </location>
</feature>
<keyword evidence="13" id="KW-1133">Transmembrane helix</keyword>
<evidence type="ECO:0000313" key="15">
    <source>
        <dbReference type="EMBL" id="CAD8181056.1"/>
    </source>
</evidence>
<dbReference type="EC" id="3.2.1.24" evidence="5"/>
<feature type="transmembrane region" description="Helical" evidence="13">
    <location>
        <begin position="73"/>
        <end position="93"/>
    </location>
</feature>
<feature type="transmembrane region" description="Helical" evidence="13">
    <location>
        <begin position="359"/>
        <end position="381"/>
    </location>
</feature>